<dbReference type="EMBL" id="CP043420">
    <property type="protein sequence ID" value="QEL10854.1"/>
    <property type="molecule type" value="Genomic_DNA"/>
</dbReference>
<sequence length="90" mass="9919">MNQKPIEPGCLALTTGHVNHAENRHKAVTVLYDSTDEHDSPPCTVWCVEGAVYSDHFGAGKADFLERDLLRIDGGEPETSEIEEDREVPA</sequence>
<dbReference type="AlphaFoldDB" id="A0A1S1NTW0"/>
<name>A0A1S1NTW0_9GAMM</name>
<keyword evidence="2" id="KW-1185">Reference proteome</keyword>
<gene>
    <name evidence="1" type="ORF">FY550_06760</name>
</gene>
<protein>
    <submittedName>
        <fullName evidence="1">Uncharacterized protein</fullName>
    </submittedName>
</protein>
<evidence type="ECO:0000313" key="1">
    <source>
        <dbReference type="EMBL" id="QEL10854.1"/>
    </source>
</evidence>
<dbReference type="RefSeq" id="WP_070977054.1">
    <property type="nucleotide sequence ID" value="NZ_CP043420.1"/>
</dbReference>
<evidence type="ECO:0000313" key="2">
    <source>
        <dbReference type="Proteomes" id="UP000322553"/>
    </source>
</evidence>
<reference evidence="1 2" key="1">
    <citation type="submission" date="2019-08" db="EMBL/GenBank/DDBJ databases">
        <title>Complete genome sequence of Kushneria sp. YCWA18, a halophilic phosphate-solubilizing bacterium isolated from Daqiao saltern in China.</title>
        <authorList>
            <person name="Du G.-X."/>
            <person name="Qu L.-Y."/>
        </authorList>
    </citation>
    <scope>NUCLEOTIDE SEQUENCE [LARGE SCALE GENOMIC DNA]</scope>
    <source>
        <strain evidence="1 2">YCWA18</strain>
    </source>
</reference>
<dbReference type="STRING" id="657387.BH688_02995"/>
<dbReference type="KEGG" id="kuy:FY550_06760"/>
<organism evidence="1 2">
    <name type="scientific">Kushneria phosphatilytica</name>
    <dbReference type="NCBI Taxonomy" id="657387"/>
    <lineage>
        <taxon>Bacteria</taxon>
        <taxon>Pseudomonadati</taxon>
        <taxon>Pseudomonadota</taxon>
        <taxon>Gammaproteobacteria</taxon>
        <taxon>Oceanospirillales</taxon>
        <taxon>Halomonadaceae</taxon>
        <taxon>Kushneria</taxon>
    </lineage>
</organism>
<accession>A0A1S1NTW0</accession>
<dbReference type="Proteomes" id="UP000322553">
    <property type="component" value="Chromosome"/>
</dbReference>
<dbReference type="OrthoDB" id="9966343at2"/>
<proteinExistence type="predicted"/>